<dbReference type="GO" id="GO:0031177">
    <property type="term" value="F:phosphopantetheine binding"/>
    <property type="evidence" value="ECO:0007669"/>
    <property type="project" value="TreeGrafter"/>
</dbReference>
<evidence type="ECO:0000259" key="1">
    <source>
        <dbReference type="Pfam" id="PF00501"/>
    </source>
</evidence>
<dbReference type="Gene3D" id="3.30.300.30">
    <property type="match status" value="1"/>
</dbReference>
<protein>
    <submittedName>
        <fullName evidence="2">Acyl-CoA synthetase (AMP-forming)/AMP-acid ligase II</fullName>
    </submittedName>
</protein>
<dbReference type="PANTHER" id="PTHR45527">
    <property type="entry name" value="NONRIBOSOMAL PEPTIDE SYNTHETASE"/>
    <property type="match status" value="1"/>
</dbReference>
<dbReference type="AlphaFoldDB" id="A0A1I5WTP4"/>
<gene>
    <name evidence="2" type="ORF">SAMN03084138_04433</name>
</gene>
<dbReference type="EMBL" id="FOWR01000052">
    <property type="protein sequence ID" value="SFQ22968.1"/>
    <property type="molecule type" value="Genomic_DNA"/>
</dbReference>
<accession>A0A1I5WTP4</accession>
<dbReference type="InterPro" id="IPR042099">
    <property type="entry name" value="ANL_N_sf"/>
</dbReference>
<dbReference type="InterPro" id="IPR045851">
    <property type="entry name" value="AMP-bd_C_sf"/>
</dbReference>
<dbReference type="PROSITE" id="PS00455">
    <property type="entry name" value="AMP_BINDING"/>
    <property type="match status" value="1"/>
</dbReference>
<dbReference type="STRING" id="1121869.SAMN03084138_04433"/>
<reference evidence="2 3" key="1">
    <citation type="submission" date="2016-10" db="EMBL/GenBank/DDBJ databases">
        <authorList>
            <person name="de Groot N.N."/>
        </authorList>
    </citation>
    <scope>NUCLEOTIDE SEQUENCE [LARGE SCALE GENOMIC DNA]</scope>
    <source>
        <strain evidence="2 3">DSM 15893</strain>
    </source>
</reference>
<dbReference type="Gene3D" id="3.40.50.12780">
    <property type="entry name" value="N-terminal domain of ligase-like"/>
    <property type="match status" value="1"/>
</dbReference>
<dbReference type="Proteomes" id="UP000182692">
    <property type="component" value="Unassembled WGS sequence"/>
</dbReference>
<dbReference type="InterPro" id="IPR000873">
    <property type="entry name" value="AMP-dep_synth/lig_dom"/>
</dbReference>
<keyword evidence="2" id="KW-0436">Ligase</keyword>
<dbReference type="GO" id="GO:0043041">
    <property type="term" value="P:amino acid activation for nonribosomal peptide biosynthetic process"/>
    <property type="evidence" value="ECO:0007669"/>
    <property type="project" value="TreeGrafter"/>
</dbReference>
<name>A0A1I5WTP4_9GAMM</name>
<evidence type="ECO:0000313" key="3">
    <source>
        <dbReference type="Proteomes" id="UP000182692"/>
    </source>
</evidence>
<dbReference type="GO" id="GO:0005737">
    <property type="term" value="C:cytoplasm"/>
    <property type="evidence" value="ECO:0007669"/>
    <property type="project" value="TreeGrafter"/>
</dbReference>
<dbReference type="Pfam" id="PF00501">
    <property type="entry name" value="AMP-binding"/>
    <property type="match status" value="1"/>
</dbReference>
<dbReference type="SUPFAM" id="SSF56801">
    <property type="entry name" value="Acetyl-CoA synthetase-like"/>
    <property type="match status" value="1"/>
</dbReference>
<organism evidence="2 3">
    <name type="scientific">Enterovibrio norvegicus DSM 15893</name>
    <dbReference type="NCBI Taxonomy" id="1121869"/>
    <lineage>
        <taxon>Bacteria</taxon>
        <taxon>Pseudomonadati</taxon>
        <taxon>Pseudomonadota</taxon>
        <taxon>Gammaproteobacteria</taxon>
        <taxon>Vibrionales</taxon>
        <taxon>Vibrionaceae</taxon>
        <taxon>Enterovibrio</taxon>
    </lineage>
</organism>
<feature type="domain" description="AMP-dependent synthetase/ligase" evidence="1">
    <location>
        <begin position="12"/>
        <end position="373"/>
    </location>
</feature>
<evidence type="ECO:0000313" key="2">
    <source>
        <dbReference type="EMBL" id="SFQ22968.1"/>
    </source>
</evidence>
<dbReference type="GO" id="GO:0044550">
    <property type="term" value="P:secondary metabolite biosynthetic process"/>
    <property type="evidence" value="ECO:0007669"/>
    <property type="project" value="TreeGrafter"/>
</dbReference>
<dbReference type="PANTHER" id="PTHR45527:SF1">
    <property type="entry name" value="FATTY ACID SYNTHASE"/>
    <property type="match status" value="1"/>
</dbReference>
<proteinExistence type="predicted"/>
<dbReference type="GeneID" id="35869912"/>
<dbReference type="OrthoDB" id="9757559at2"/>
<sequence length="515" mass="57470">MRDTLYNVMVEAADRIAVLDQDKTFRYRDVLDDAAHLHEQLNTAARGGPTGTHIIMSAERSYTSVVMYVFSVVYGYTLVPVTAEIDNRSLTRLINELPVAFFFTDTLTDKGTSRLLAVAQQASCPTLVAERGKPLSDGAFHQPLPPLNNSREWLAAPSQDNPDLYLIFTSGSTGNPKGVSVETHNLLNYLEATRDEFGVHADDVLSHISPLSFDFSIHEIFIALFNQAAIAVLRENDKFNFSGYLTRHAVSVWASVPSTVAYLNKTRQLNPNQYPALRLAFVGGEPVQPSLLHTLTQAAPNCTVYSYYGPTECTVAMMACLYDPTKEYAQHMPLGRPFGGHRLLIQTEADGKFHATGTGEAYIAGPQVLKAYWNNPEQTALRFSYHPEHGYMFRTGDIIRIEEDGNHVFIARQDDDIKIGGYRFNTAACRTFVEEQTNAEDVVVTPFSHSNEGTFDRLLVVTVNAEISEAALARIFRDQYDNYVQPHFVNVSELPMNRNGKLDKKALMEKVACHV</sequence>
<dbReference type="GO" id="GO:0016874">
    <property type="term" value="F:ligase activity"/>
    <property type="evidence" value="ECO:0007669"/>
    <property type="project" value="UniProtKB-KW"/>
</dbReference>
<dbReference type="RefSeq" id="WP_074928639.1">
    <property type="nucleotide sequence ID" value="NZ_FOWR01000052.1"/>
</dbReference>
<dbReference type="InterPro" id="IPR020845">
    <property type="entry name" value="AMP-binding_CS"/>
</dbReference>